<comment type="caution">
    <text evidence="2">The sequence shown here is derived from an EMBL/GenBank/DDBJ whole genome shotgun (WGS) entry which is preliminary data.</text>
</comment>
<reference evidence="2 3" key="1">
    <citation type="submission" date="2020-07" db="EMBL/GenBank/DDBJ databases">
        <title>Sequencing the genomes of 1000 actinobacteria strains.</title>
        <authorList>
            <person name="Klenk H.-P."/>
        </authorList>
    </citation>
    <scope>NUCLEOTIDE SEQUENCE [LARGE SCALE GENOMIC DNA]</scope>
    <source>
        <strain evidence="2 3">DSM 103833</strain>
    </source>
</reference>
<sequence length="526" mass="56434">MFNKLKQIGQALSPDAIRQGLAASRESLASGGQLSAEQLAAMTPEQRAQYEQAMADSRATVAANADAAIEREMERRVLFGPAGDWLYGPLPDRERMTDMNLQHQLAYSKAELKATLRNPLGRKPAPVAPPPVSADPGEQAAHELAQREEARTPYLSPERQPITFTRIATEPRSSVEQLCAWLGSSGLAGRPDLVYGVARVPDHLPGGLGIRKTAVVEWEVVHAAQTALPAVAPAVAAAFDARDTWAARRPGEPSIVDEDLGLEYLRFADLGPEQCLGLARQVAVDASGGGGGAEGGGSSPYVLIGVTGLLALHPAGTGAGAHERMTAARLLQVVPDPEAQVVVLNWGEVRKAVAPRPDKRPPVPSPFPYLPSTAGELLHSYLSIVGVRPQDCYSAQVTQDRPDNFVGGTGHVTTTGAESDVAADGQLRRRFRGGSRVVVVYRDSPAYAEGRQRWAAYERDVLQARLGNRTGLRSPVDKESRLDKGALGKLLRGVEAVGSFVEGEWDEKTLFDDVPYYRYCWPPVGG</sequence>
<evidence type="ECO:0000256" key="1">
    <source>
        <dbReference type="SAM" id="MobiDB-lite"/>
    </source>
</evidence>
<evidence type="ECO:0000313" key="3">
    <source>
        <dbReference type="Proteomes" id="UP000530424"/>
    </source>
</evidence>
<gene>
    <name evidence="2" type="ORF">HNR19_004180</name>
</gene>
<dbReference type="EMBL" id="JACCFP010000001">
    <property type="protein sequence ID" value="NYJ03482.1"/>
    <property type="molecule type" value="Genomic_DNA"/>
</dbReference>
<name>A0A853CA04_9ACTN</name>
<dbReference type="AlphaFoldDB" id="A0A853CA04"/>
<accession>A0A853CA04</accession>
<proteinExistence type="predicted"/>
<organism evidence="2 3">
    <name type="scientific">Nocardioides thalensis</name>
    <dbReference type="NCBI Taxonomy" id="1914755"/>
    <lineage>
        <taxon>Bacteria</taxon>
        <taxon>Bacillati</taxon>
        <taxon>Actinomycetota</taxon>
        <taxon>Actinomycetes</taxon>
        <taxon>Propionibacteriales</taxon>
        <taxon>Nocardioidaceae</taxon>
        <taxon>Nocardioides</taxon>
    </lineage>
</organism>
<keyword evidence="3" id="KW-1185">Reference proteome</keyword>
<protein>
    <submittedName>
        <fullName evidence="2">Uncharacterized protein</fullName>
    </submittedName>
</protein>
<dbReference type="RefSeq" id="WP_179669780.1">
    <property type="nucleotide sequence ID" value="NZ_JACCFP010000001.1"/>
</dbReference>
<dbReference type="Proteomes" id="UP000530424">
    <property type="component" value="Unassembled WGS sequence"/>
</dbReference>
<evidence type="ECO:0000313" key="2">
    <source>
        <dbReference type="EMBL" id="NYJ03482.1"/>
    </source>
</evidence>
<feature type="region of interest" description="Disordered" evidence="1">
    <location>
        <begin position="119"/>
        <end position="153"/>
    </location>
</feature>
<feature type="compositionally biased region" description="Basic and acidic residues" evidence="1">
    <location>
        <begin position="140"/>
        <end position="151"/>
    </location>
</feature>